<feature type="domain" description="ATP synthase F1 complex delta/epsilon subunit N-terminal" evidence="11">
    <location>
        <begin position="7"/>
        <end position="85"/>
    </location>
</feature>
<protein>
    <recommendedName>
        <fullName evidence="9">ATP synthase epsilon chain</fullName>
    </recommendedName>
    <alternativeName>
        <fullName evidence="9">ATP synthase F1 sector epsilon subunit</fullName>
    </alternativeName>
    <alternativeName>
        <fullName evidence="9">F-ATPase epsilon subunit</fullName>
    </alternativeName>
</protein>
<dbReference type="InterPro" id="IPR001469">
    <property type="entry name" value="ATP_synth_F1_dsu/esu"/>
</dbReference>
<evidence type="ECO:0000256" key="1">
    <source>
        <dbReference type="ARBA" id="ARBA00003543"/>
    </source>
</evidence>
<comment type="caution">
    <text evidence="12">The sequence shown here is derived from an EMBL/GenBank/DDBJ whole genome shotgun (WGS) entry which is preliminary data.</text>
</comment>
<evidence type="ECO:0000256" key="10">
    <source>
        <dbReference type="RuleBase" id="RU003656"/>
    </source>
</evidence>
<evidence type="ECO:0000256" key="6">
    <source>
        <dbReference type="ARBA" id="ARBA00023136"/>
    </source>
</evidence>
<gene>
    <name evidence="9 12" type="primary">atpC</name>
    <name evidence="12" type="ORF">ENS64_00485</name>
</gene>
<keyword evidence="6 9" id="KW-0472">Membrane</keyword>
<name>A0A7C4LJT4_9PLAN</name>
<evidence type="ECO:0000256" key="8">
    <source>
        <dbReference type="ARBA" id="ARBA00023310"/>
    </source>
</evidence>
<keyword evidence="4 9" id="KW-0813">Transport</keyword>
<dbReference type="GO" id="GO:0012505">
    <property type="term" value="C:endomembrane system"/>
    <property type="evidence" value="ECO:0007669"/>
    <property type="project" value="UniProtKB-SubCell"/>
</dbReference>
<dbReference type="GO" id="GO:0005886">
    <property type="term" value="C:plasma membrane"/>
    <property type="evidence" value="ECO:0007669"/>
    <property type="project" value="UniProtKB-SubCell"/>
</dbReference>
<dbReference type="InterPro" id="IPR020546">
    <property type="entry name" value="ATP_synth_F1_dsu/esu_N"/>
</dbReference>
<dbReference type="Gene3D" id="2.60.15.10">
    <property type="entry name" value="F0F1 ATP synthase delta/epsilon subunit, N-terminal"/>
    <property type="match status" value="1"/>
</dbReference>
<evidence type="ECO:0000256" key="9">
    <source>
        <dbReference type="HAMAP-Rule" id="MF_00530"/>
    </source>
</evidence>
<reference evidence="12" key="1">
    <citation type="journal article" date="2020" name="mSystems">
        <title>Genome- and Community-Level Interaction Insights into Carbon Utilization and Element Cycling Functions of Hydrothermarchaeota in Hydrothermal Sediment.</title>
        <authorList>
            <person name="Zhou Z."/>
            <person name="Liu Y."/>
            <person name="Xu W."/>
            <person name="Pan J."/>
            <person name="Luo Z.H."/>
            <person name="Li M."/>
        </authorList>
    </citation>
    <scope>NUCLEOTIDE SEQUENCE [LARGE SCALE GENOMIC DNA]</scope>
    <source>
        <strain evidence="12">SpSt-508</strain>
    </source>
</reference>
<dbReference type="SUPFAM" id="SSF51344">
    <property type="entry name" value="Epsilon subunit of F1F0-ATP synthase N-terminal domain"/>
    <property type="match status" value="1"/>
</dbReference>
<comment type="similarity">
    <text evidence="3 9 10">Belongs to the ATPase epsilon chain family.</text>
</comment>
<evidence type="ECO:0000259" key="11">
    <source>
        <dbReference type="Pfam" id="PF02823"/>
    </source>
</evidence>
<evidence type="ECO:0000256" key="7">
    <source>
        <dbReference type="ARBA" id="ARBA00023196"/>
    </source>
</evidence>
<dbReference type="GO" id="GO:0045259">
    <property type="term" value="C:proton-transporting ATP synthase complex"/>
    <property type="evidence" value="ECO:0007669"/>
    <property type="project" value="UniProtKB-KW"/>
</dbReference>
<comment type="subcellular location">
    <subcellularLocation>
        <location evidence="9">Cell membrane</location>
        <topology evidence="9">Peripheral membrane protein</topology>
    </subcellularLocation>
    <subcellularLocation>
        <location evidence="2">Endomembrane system</location>
        <topology evidence="2">Peripheral membrane protein</topology>
    </subcellularLocation>
</comment>
<comment type="subunit">
    <text evidence="9 10">F-type ATPases have 2 components, CF(1) - the catalytic core - and CF(0) - the membrane proton channel. CF(1) has five subunits: alpha(3), beta(3), gamma(1), delta(1), epsilon(1). CF(0) has three main subunits: a, b and c.</text>
</comment>
<organism evidence="12">
    <name type="scientific">Schlesneria paludicola</name>
    <dbReference type="NCBI Taxonomy" id="360056"/>
    <lineage>
        <taxon>Bacteria</taxon>
        <taxon>Pseudomonadati</taxon>
        <taxon>Planctomycetota</taxon>
        <taxon>Planctomycetia</taxon>
        <taxon>Planctomycetales</taxon>
        <taxon>Planctomycetaceae</taxon>
        <taxon>Schlesneria</taxon>
    </lineage>
</organism>
<dbReference type="GO" id="GO:0046933">
    <property type="term" value="F:proton-transporting ATP synthase activity, rotational mechanism"/>
    <property type="evidence" value="ECO:0007669"/>
    <property type="project" value="UniProtKB-UniRule"/>
</dbReference>
<dbReference type="PANTHER" id="PTHR13822">
    <property type="entry name" value="ATP SYNTHASE DELTA/EPSILON CHAIN"/>
    <property type="match status" value="1"/>
</dbReference>
<dbReference type="NCBIfam" id="TIGR01216">
    <property type="entry name" value="ATP_synt_epsi"/>
    <property type="match status" value="1"/>
</dbReference>
<dbReference type="Pfam" id="PF02823">
    <property type="entry name" value="ATP-synt_DE_N"/>
    <property type="match status" value="1"/>
</dbReference>
<evidence type="ECO:0000256" key="2">
    <source>
        <dbReference type="ARBA" id="ARBA00004184"/>
    </source>
</evidence>
<keyword evidence="9" id="KW-0375">Hydrogen ion transport</keyword>
<keyword evidence="7 9" id="KW-0139">CF(1)</keyword>
<evidence type="ECO:0000256" key="5">
    <source>
        <dbReference type="ARBA" id="ARBA00023065"/>
    </source>
</evidence>
<dbReference type="PANTHER" id="PTHR13822:SF10">
    <property type="entry name" value="ATP SYNTHASE EPSILON CHAIN, CHLOROPLASTIC"/>
    <property type="match status" value="1"/>
</dbReference>
<evidence type="ECO:0000313" key="12">
    <source>
        <dbReference type="EMBL" id="HGT37738.1"/>
    </source>
</evidence>
<dbReference type="EMBL" id="DSVQ01000001">
    <property type="protein sequence ID" value="HGT37738.1"/>
    <property type="molecule type" value="Genomic_DNA"/>
</dbReference>
<keyword evidence="5 9" id="KW-0406">Ion transport</keyword>
<evidence type="ECO:0000256" key="4">
    <source>
        <dbReference type="ARBA" id="ARBA00022448"/>
    </source>
</evidence>
<keyword evidence="9" id="KW-1003">Cell membrane</keyword>
<dbReference type="HAMAP" id="MF_00530">
    <property type="entry name" value="ATP_synth_epsil_bac"/>
    <property type="match status" value="1"/>
</dbReference>
<dbReference type="AlphaFoldDB" id="A0A7C4LJT4"/>
<comment type="function">
    <text evidence="1 9">Produces ATP from ADP in the presence of a proton gradient across the membrane.</text>
</comment>
<dbReference type="CDD" id="cd12152">
    <property type="entry name" value="F1-ATPase_delta"/>
    <property type="match status" value="1"/>
</dbReference>
<dbReference type="InterPro" id="IPR036771">
    <property type="entry name" value="ATPsynth_dsu/esu_N"/>
</dbReference>
<proteinExistence type="inferred from homology"/>
<evidence type="ECO:0000256" key="3">
    <source>
        <dbReference type="ARBA" id="ARBA00005712"/>
    </source>
</evidence>
<dbReference type="GO" id="GO:0005524">
    <property type="term" value="F:ATP binding"/>
    <property type="evidence" value="ECO:0007669"/>
    <property type="project" value="UniProtKB-UniRule"/>
</dbReference>
<accession>A0A7C4LJT4</accession>
<sequence length="133" mass="14659">MAAEHALRLVIVTPEKTVFDEPVSALRFPLYDGDIGVLPGRLPLIGRLGTGELKIDRGGDRLSYFIDGGFAQIRKSVVTLLTNQAVPTDQVTADLAERELEAARAKTALTDDDYEAKLRALKRARRMLALARR</sequence>
<keyword evidence="8 9" id="KW-0066">ATP synthesis</keyword>